<feature type="transmembrane region" description="Helical" evidence="5">
    <location>
        <begin position="71"/>
        <end position="90"/>
    </location>
</feature>
<feature type="domain" description="3-oxo-5-alpha-steroid 4-dehydrogenase C-terminal" evidence="6">
    <location>
        <begin position="100"/>
        <end position="249"/>
    </location>
</feature>
<dbReference type="RefSeq" id="WP_089380051.1">
    <property type="nucleotide sequence ID" value="NZ_FZNT01000001.1"/>
</dbReference>
<dbReference type="PIRSF" id="PIRSF015596">
    <property type="entry name" value="5_alpha-SR2"/>
    <property type="match status" value="1"/>
</dbReference>
<keyword evidence="8" id="KW-1185">Reference proteome</keyword>
<evidence type="ECO:0000313" key="8">
    <source>
        <dbReference type="Proteomes" id="UP000198384"/>
    </source>
</evidence>
<accession>A0A238VH50</accession>
<feature type="transmembrane region" description="Helical" evidence="5">
    <location>
        <begin position="203"/>
        <end position="220"/>
    </location>
</feature>
<evidence type="ECO:0000256" key="3">
    <source>
        <dbReference type="ARBA" id="ARBA00022989"/>
    </source>
</evidence>
<reference evidence="7 8" key="1">
    <citation type="submission" date="2017-06" db="EMBL/GenBank/DDBJ databases">
        <authorList>
            <person name="Kim H.J."/>
            <person name="Triplett B.A."/>
        </authorList>
    </citation>
    <scope>NUCLEOTIDE SEQUENCE [LARGE SCALE GENOMIC DNA]</scope>
    <source>
        <strain evidence="7 8">DSM 29150</strain>
    </source>
</reference>
<dbReference type="Proteomes" id="UP000198384">
    <property type="component" value="Unassembled WGS sequence"/>
</dbReference>
<sequence length="249" mass="28995">MTLETFHLICIIWTIIGVATFILLQFVTAPYGRHLKKGWGPEISNKLGWILMELPSFAIILYFYVTSNQSNYATVLTLLWLFHYLNRTFIFPLRIRTKGKKMPLAIVTSAIFFNFINAGLNGYFLANFENYTNTNFGDWNFILGSIFFSIGFISNQISDTILINLRKPGETGYKIPKGFLFKLISCPNLFSEFLQWSGFAIMAWNYPATTFLIWTAANLFPRATKHHKWYQSNFSEYPKNRKAIIPWIW</sequence>
<dbReference type="InterPro" id="IPR039357">
    <property type="entry name" value="SRD5A/TECR"/>
</dbReference>
<evidence type="ECO:0000256" key="1">
    <source>
        <dbReference type="ARBA" id="ARBA00004141"/>
    </source>
</evidence>
<dbReference type="GO" id="GO:0016020">
    <property type="term" value="C:membrane"/>
    <property type="evidence" value="ECO:0007669"/>
    <property type="project" value="UniProtKB-SubCell"/>
</dbReference>
<dbReference type="PANTHER" id="PTHR10556">
    <property type="entry name" value="3-OXO-5-ALPHA-STEROID 4-DEHYDROGENASE"/>
    <property type="match status" value="1"/>
</dbReference>
<dbReference type="GO" id="GO:0008202">
    <property type="term" value="P:steroid metabolic process"/>
    <property type="evidence" value="ECO:0007669"/>
    <property type="project" value="InterPro"/>
</dbReference>
<dbReference type="FunFam" id="1.20.120.1630:FF:000014">
    <property type="entry name" value="Steroid 5-alpha reductase, putative"/>
    <property type="match status" value="1"/>
</dbReference>
<comment type="subcellular location">
    <subcellularLocation>
        <location evidence="1">Membrane</location>
        <topology evidence="1">Multi-pass membrane protein</topology>
    </subcellularLocation>
</comment>
<dbReference type="GO" id="GO:0003865">
    <property type="term" value="F:3-oxo-5-alpha-steroid 4-dehydrogenase activity"/>
    <property type="evidence" value="ECO:0007669"/>
    <property type="project" value="InterPro"/>
</dbReference>
<evidence type="ECO:0000256" key="4">
    <source>
        <dbReference type="ARBA" id="ARBA00023136"/>
    </source>
</evidence>
<gene>
    <name evidence="7" type="ORF">SAMN06265371_101402</name>
</gene>
<dbReference type="Gene3D" id="1.20.120.1630">
    <property type="match status" value="1"/>
</dbReference>
<protein>
    <submittedName>
        <fullName evidence="7">3-oxo-5-alpha-steroid 4-dehydrogenase 1</fullName>
    </submittedName>
</protein>
<feature type="transmembrane region" description="Helical" evidence="5">
    <location>
        <begin position="139"/>
        <end position="158"/>
    </location>
</feature>
<feature type="transmembrane region" description="Helical" evidence="5">
    <location>
        <begin position="47"/>
        <end position="65"/>
    </location>
</feature>
<dbReference type="InterPro" id="IPR001104">
    <property type="entry name" value="3-oxo-5_a-steroid_4-DH_C"/>
</dbReference>
<evidence type="ECO:0000313" key="7">
    <source>
        <dbReference type="EMBL" id="SNR33508.1"/>
    </source>
</evidence>
<dbReference type="PANTHER" id="PTHR10556:SF35">
    <property type="entry name" value="3-OXO-5-ALPHA-STEROID 4-DEHYDROGENASE FAMILY PROTEIN"/>
    <property type="match status" value="1"/>
</dbReference>
<dbReference type="InterPro" id="IPR016636">
    <property type="entry name" value="3-oxo-5-alpha-steroid_4-DH"/>
</dbReference>
<evidence type="ECO:0000256" key="5">
    <source>
        <dbReference type="SAM" id="Phobius"/>
    </source>
</evidence>
<organism evidence="7 8">
    <name type="scientific">Lutibacter agarilyticus</name>
    <dbReference type="NCBI Taxonomy" id="1109740"/>
    <lineage>
        <taxon>Bacteria</taxon>
        <taxon>Pseudomonadati</taxon>
        <taxon>Bacteroidota</taxon>
        <taxon>Flavobacteriia</taxon>
        <taxon>Flavobacteriales</taxon>
        <taxon>Flavobacteriaceae</taxon>
        <taxon>Lutibacter</taxon>
    </lineage>
</organism>
<feature type="transmembrane region" description="Helical" evidence="5">
    <location>
        <begin position="6"/>
        <end position="27"/>
    </location>
</feature>
<name>A0A238VH50_9FLAO</name>
<dbReference type="Pfam" id="PF02544">
    <property type="entry name" value="Steroid_dh"/>
    <property type="match status" value="1"/>
</dbReference>
<proteinExistence type="predicted"/>
<evidence type="ECO:0000259" key="6">
    <source>
        <dbReference type="Pfam" id="PF02544"/>
    </source>
</evidence>
<dbReference type="AlphaFoldDB" id="A0A238VH50"/>
<evidence type="ECO:0000256" key="2">
    <source>
        <dbReference type="ARBA" id="ARBA00022692"/>
    </source>
</evidence>
<dbReference type="OrthoDB" id="4688552at2"/>
<feature type="transmembrane region" description="Helical" evidence="5">
    <location>
        <begin position="102"/>
        <end position="124"/>
    </location>
</feature>
<dbReference type="EMBL" id="FZNT01000001">
    <property type="protein sequence ID" value="SNR33508.1"/>
    <property type="molecule type" value="Genomic_DNA"/>
</dbReference>
<keyword evidence="4 5" id="KW-0472">Membrane</keyword>
<dbReference type="PROSITE" id="PS50244">
    <property type="entry name" value="S5A_REDUCTASE"/>
    <property type="match status" value="1"/>
</dbReference>
<keyword evidence="3 5" id="KW-1133">Transmembrane helix</keyword>
<keyword evidence="2 5" id="KW-0812">Transmembrane</keyword>